<proteinExistence type="predicted"/>
<dbReference type="STRING" id="43989.cce_1641"/>
<protein>
    <submittedName>
        <fullName evidence="1">Uncharacterized protein</fullName>
    </submittedName>
</protein>
<organism evidence="1 2">
    <name type="scientific">Crocosphaera subtropica (strain ATCC 51142 / BH68)</name>
    <name type="common">Cyanothece sp. (strain ATCC 51142)</name>
    <dbReference type="NCBI Taxonomy" id="43989"/>
    <lineage>
        <taxon>Bacteria</taxon>
        <taxon>Bacillati</taxon>
        <taxon>Cyanobacteriota</taxon>
        <taxon>Cyanophyceae</taxon>
        <taxon>Oscillatoriophycideae</taxon>
        <taxon>Chroococcales</taxon>
        <taxon>Aphanothecaceae</taxon>
        <taxon>Crocosphaera</taxon>
        <taxon>Crocosphaera subtropica</taxon>
    </lineage>
</organism>
<name>B1WY04_CROS5</name>
<gene>
    <name evidence="1" type="ordered locus">cce_1641</name>
</gene>
<reference evidence="1 2" key="1">
    <citation type="journal article" date="2008" name="Proc. Natl. Acad. Sci. U.S.A.">
        <title>The genome of Cyanothece 51142, a unicellular diazotrophic cyanobacterium important in the marine nitrogen cycle.</title>
        <authorList>
            <person name="Welsh E.A."/>
            <person name="Liberton M."/>
            <person name="Stoeckel J."/>
            <person name="Loh T."/>
            <person name="Elvitigala T."/>
            <person name="Wang C."/>
            <person name="Wollam A."/>
            <person name="Fulton R.S."/>
            <person name="Clifton S.W."/>
            <person name="Jacobs J.M."/>
            <person name="Aurora R."/>
            <person name="Ghosh B.K."/>
            <person name="Sherman L.A."/>
            <person name="Smith R.D."/>
            <person name="Wilson R.K."/>
            <person name="Pakrasi H.B."/>
        </authorList>
    </citation>
    <scope>NUCLEOTIDE SEQUENCE [LARGE SCALE GENOMIC DNA]</scope>
    <source>
        <strain evidence="2">ATCC 51142 / BH68</strain>
    </source>
</reference>
<dbReference type="KEGG" id="cyt:cce_1641"/>
<accession>B1WY04</accession>
<dbReference type="HOGENOM" id="CLU_3381457_0_0_3"/>
<keyword evidence="2" id="KW-1185">Reference proteome</keyword>
<sequence length="33" mass="3855">MSIPHLTFINSLVMNQNKKYQELAEKHSIVNLN</sequence>
<dbReference type="EMBL" id="CP000806">
    <property type="protein sequence ID" value="ACB50991.1"/>
    <property type="molecule type" value="Genomic_DNA"/>
</dbReference>
<dbReference type="AlphaFoldDB" id="B1WY04"/>
<evidence type="ECO:0000313" key="1">
    <source>
        <dbReference type="EMBL" id="ACB50991.1"/>
    </source>
</evidence>
<evidence type="ECO:0000313" key="2">
    <source>
        <dbReference type="Proteomes" id="UP000001203"/>
    </source>
</evidence>
<dbReference type="Proteomes" id="UP000001203">
    <property type="component" value="Chromosome circular"/>
</dbReference>